<accession>A0A231H1G5</accession>
<dbReference type="Proteomes" id="UP000215506">
    <property type="component" value="Unassembled WGS sequence"/>
</dbReference>
<protein>
    <recommendedName>
        <fullName evidence="7">DUF3817 domain-containing protein</fullName>
    </recommendedName>
</protein>
<evidence type="ECO:0000256" key="5">
    <source>
        <dbReference type="ARBA" id="ARBA00023136"/>
    </source>
</evidence>
<evidence type="ECO:0000256" key="2">
    <source>
        <dbReference type="ARBA" id="ARBA00022475"/>
    </source>
</evidence>
<keyword evidence="5 6" id="KW-0472">Membrane</keyword>
<feature type="transmembrane region" description="Helical" evidence="6">
    <location>
        <begin position="75"/>
        <end position="96"/>
    </location>
</feature>
<keyword evidence="4 6" id="KW-1133">Transmembrane helix</keyword>
<evidence type="ECO:0000313" key="8">
    <source>
        <dbReference type="EMBL" id="OXR42682.1"/>
    </source>
</evidence>
<gene>
    <name evidence="8" type="ORF">B7C42_05018</name>
</gene>
<comment type="subcellular location">
    <subcellularLocation>
        <location evidence="1">Cell membrane</location>
        <topology evidence="1">Multi-pass membrane protein</topology>
    </subcellularLocation>
</comment>
<keyword evidence="3 6" id="KW-0812">Transmembrane</keyword>
<name>A0A231H1G5_9NOCA</name>
<dbReference type="PANTHER" id="PTHR40077">
    <property type="entry name" value="MEMBRANE PROTEIN-RELATED"/>
    <property type="match status" value="1"/>
</dbReference>
<dbReference type="GO" id="GO:0005886">
    <property type="term" value="C:plasma membrane"/>
    <property type="evidence" value="ECO:0007669"/>
    <property type="project" value="UniProtKB-SubCell"/>
</dbReference>
<reference evidence="8 9" key="1">
    <citation type="submission" date="2017-07" db="EMBL/GenBank/DDBJ databases">
        <title>First draft Genome Sequence of Nocardia cerradoensis isolated from human infection.</title>
        <authorList>
            <person name="Carrasco G."/>
        </authorList>
    </citation>
    <scope>NUCLEOTIDE SEQUENCE [LARGE SCALE GENOMIC DNA]</scope>
    <source>
        <strain evidence="8 9">CNM20130759</strain>
    </source>
</reference>
<evidence type="ECO:0000256" key="4">
    <source>
        <dbReference type="ARBA" id="ARBA00022989"/>
    </source>
</evidence>
<proteinExistence type="predicted"/>
<dbReference type="Pfam" id="PF12823">
    <property type="entry name" value="DUF3817"/>
    <property type="match status" value="1"/>
</dbReference>
<evidence type="ECO:0000313" key="9">
    <source>
        <dbReference type="Proteomes" id="UP000215506"/>
    </source>
</evidence>
<keyword evidence="2" id="KW-1003">Cell membrane</keyword>
<evidence type="ECO:0000256" key="3">
    <source>
        <dbReference type="ARBA" id="ARBA00022692"/>
    </source>
</evidence>
<dbReference type="InterPro" id="IPR023845">
    <property type="entry name" value="DUF3817_TM"/>
</dbReference>
<comment type="caution">
    <text evidence="8">The sequence shown here is derived from an EMBL/GenBank/DDBJ whole genome shotgun (WGS) entry which is preliminary data.</text>
</comment>
<dbReference type="AlphaFoldDB" id="A0A231H1G5"/>
<evidence type="ECO:0000256" key="1">
    <source>
        <dbReference type="ARBA" id="ARBA00004651"/>
    </source>
</evidence>
<sequence>MVAMGEFFDVSTVAKRVRLFGLLEAPSWALLLLGSVLKRLPEPITWPVMVFGMLHGIIFLLYAVSLLLAWREYEWPGKTILLGLVSTVVPFTSVWFERWAIRTGQLGELSPAATPAPAAS</sequence>
<dbReference type="NCBIfam" id="TIGR03954">
    <property type="entry name" value="integ_memb_HG"/>
    <property type="match status" value="1"/>
</dbReference>
<dbReference type="PANTHER" id="PTHR40077:SF1">
    <property type="entry name" value="MEMBRANE PROTEIN"/>
    <property type="match status" value="1"/>
</dbReference>
<keyword evidence="9" id="KW-1185">Reference proteome</keyword>
<organism evidence="8 9">
    <name type="scientific">Nocardia cerradoensis</name>
    <dbReference type="NCBI Taxonomy" id="85688"/>
    <lineage>
        <taxon>Bacteria</taxon>
        <taxon>Bacillati</taxon>
        <taxon>Actinomycetota</taxon>
        <taxon>Actinomycetes</taxon>
        <taxon>Mycobacteriales</taxon>
        <taxon>Nocardiaceae</taxon>
        <taxon>Nocardia</taxon>
    </lineage>
</organism>
<dbReference type="EMBL" id="NGAF01000012">
    <property type="protein sequence ID" value="OXR42682.1"/>
    <property type="molecule type" value="Genomic_DNA"/>
</dbReference>
<feature type="domain" description="DUF3817" evidence="7">
    <location>
        <begin position="15"/>
        <end position="100"/>
    </location>
</feature>
<evidence type="ECO:0000256" key="6">
    <source>
        <dbReference type="SAM" id="Phobius"/>
    </source>
</evidence>
<evidence type="ECO:0000259" key="7">
    <source>
        <dbReference type="Pfam" id="PF12823"/>
    </source>
</evidence>
<feature type="transmembrane region" description="Helical" evidence="6">
    <location>
        <begin position="44"/>
        <end position="69"/>
    </location>
</feature>